<dbReference type="GO" id="GO:0000724">
    <property type="term" value="P:double-strand break repair via homologous recombination"/>
    <property type="evidence" value="ECO:0007669"/>
    <property type="project" value="UniProtKB-UniRule"/>
</dbReference>
<dbReference type="GO" id="GO:0003677">
    <property type="term" value="F:DNA binding"/>
    <property type="evidence" value="ECO:0007669"/>
    <property type="project" value="UniProtKB-UniRule"/>
</dbReference>
<keyword evidence="7 11" id="KW-0067">ATP-binding</keyword>
<comment type="function">
    <text evidence="11">A helicase/nuclease that prepares dsDNA breaks (DSB) for recombinational DNA repair. Binds to DSBs and unwinds DNA via a highly rapid and processive ATP-dependent bidirectional helicase activity. Unwinds dsDNA until it encounters a Chi (crossover hotspot instigator) sequence from the 3' direction. Cuts ssDNA a few nucleotides 3' to the Chi site. The properties and activities of the enzyme are changed at Chi. The Chi-altered holoenzyme produces a long 3'-ssDNA overhang and facilitates RecA-binding to the ssDNA for homologous DNA recombination and repair. Holoenzyme degrades any linearized DNA that is unable to undergo homologous recombination. In the holoenzyme this subunit has ssDNA-dependent ATPase and 5'-3' helicase activity. When added to pre-assembled RecBC greatly stimulates nuclease activity and augments holoenzyme processivity. Negatively regulates the RecA-loading ability of RecBCD.</text>
</comment>
<feature type="binding site" evidence="11">
    <location>
        <begin position="196"/>
        <end position="203"/>
    </location>
    <ligand>
        <name>ATP</name>
        <dbReference type="ChEBI" id="CHEBI:30616"/>
    </ligand>
</feature>
<accession>A0A8B2U5I3</accession>
<dbReference type="CDD" id="cd17933">
    <property type="entry name" value="DEXSc_RecD-like"/>
    <property type="match status" value="1"/>
</dbReference>
<keyword evidence="6 11" id="KW-0269">Exonuclease</keyword>
<sequence>MLTLLSQLKEKGIINAADYYFAEFIHRKQQPFDYAPSVQNLAVLMAALCNFNYRQGNTCLLLNQATEQVLFGLQDYFNERIYLTEIQQKIDYLPISQWQSTLQKAQHIAFTDSPLQQIAPLVLQFNCLYFYRVWQDEFRIADYFKSAVCFEPVFSTEQLSQIASILDRYFQEEQGIDWQKIAVAMALRQRFCLITGGPGTGKTTTVTKLLLTLQELHQNGLRIKLVAPTGKAAARLTESIVDAVERLKQAFAQDPNQREIIENLAIPMSAETIHRLLGVRFFSEETRYHADNPLPLDVLVVDEASMIDLTLMAKLLNALKPDTKLILLGDKDQLASVEAGAILGELGRFVNAAKPTYSSSMAQYLQATTGMTLPSEDKVNAISDSICYLQVSRRFGANPEVGELATAVNLGNAAKSWQLLQQYQQHQDKHCGVYLTDFAHYLTNKDDVQQRKACVKLIVDRAAEEYAHYLQQIPSEGVLQEDQVRSIFAAFNHIRFLTALRVGEFGVEQLNLAIAEKLRQKRLLQFHQEREWYIGKPIMVTQNDSSVGLYNGDIGIYLGHGRVWFEQGQNSYKTVLASRVPNHETAFVMTVHKSQGSEFPHTFLILPLENSPVLSKELVYTGITRTKDFLTVFALQSVWESAVKNPVQRQSGLGQLLEE</sequence>
<dbReference type="Pfam" id="PF13245">
    <property type="entry name" value="AAA_19"/>
    <property type="match status" value="1"/>
</dbReference>
<dbReference type="GO" id="GO:0005524">
    <property type="term" value="F:ATP binding"/>
    <property type="evidence" value="ECO:0007669"/>
    <property type="project" value="UniProtKB-UniRule"/>
</dbReference>
<dbReference type="EMBL" id="QEPM01000001">
    <property type="protein sequence ID" value="RDE72141.1"/>
    <property type="molecule type" value="Genomic_DNA"/>
</dbReference>
<evidence type="ECO:0000256" key="5">
    <source>
        <dbReference type="ARBA" id="ARBA00022806"/>
    </source>
</evidence>
<dbReference type="SMART" id="SM00382">
    <property type="entry name" value="AAA"/>
    <property type="match status" value="1"/>
</dbReference>
<evidence type="ECO:0000259" key="12">
    <source>
        <dbReference type="SMART" id="SM00382"/>
    </source>
</evidence>
<comment type="catalytic activity">
    <reaction evidence="11">
        <text>ATP + H2O = ADP + phosphate + H(+)</text>
        <dbReference type="Rhea" id="RHEA:13065"/>
        <dbReference type="ChEBI" id="CHEBI:15377"/>
        <dbReference type="ChEBI" id="CHEBI:15378"/>
        <dbReference type="ChEBI" id="CHEBI:30616"/>
        <dbReference type="ChEBI" id="CHEBI:43474"/>
        <dbReference type="ChEBI" id="CHEBI:456216"/>
        <dbReference type="EC" id="5.6.2.3"/>
    </reaction>
</comment>
<evidence type="ECO:0000313" key="14">
    <source>
        <dbReference type="Proteomes" id="UP000253998"/>
    </source>
</evidence>
<protein>
    <recommendedName>
        <fullName evidence="11">RecBCD enzyme subunit RecD</fullName>
        <ecNumber evidence="11">5.6.2.3</ecNumber>
    </recommendedName>
    <alternativeName>
        <fullName evidence="11">DNA 5'-3' helicase subunit RecD</fullName>
    </alternativeName>
    <alternativeName>
        <fullName evidence="11">Exonuclease V subunit RecD</fullName>
        <shortName evidence="11">ExoV subunit RecD</shortName>
    </alternativeName>
    <alternativeName>
        <fullName evidence="11">Helicase/nuclease RecBCD subunit RecD</fullName>
    </alternativeName>
</protein>
<proteinExistence type="inferred from homology"/>
<dbReference type="Proteomes" id="UP000253998">
    <property type="component" value="Unassembled WGS sequence"/>
</dbReference>
<keyword evidence="4 11" id="KW-0378">Hydrolase</keyword>
<comment type="miscellaneous">
    <text evidence="11">In the RecBCD complex, RecB has a slow 3'-5' helicase, an exonuclease activity and loads RecA onto ssDNA, RecD has a fast 5'-3' helicase activity, while RecC stimulates the ATPase and processivity of the RecB helicase and contributes to recognition of the Chi site.</text>
</comment>
<comment type="similarity">
    <text evidence="11">Belongs to the RecD family.</text>
</comment>
<dbReference type="Pfam" id="PF21185">
    <property type="entry name" value="RecD_N"/>
    <property type="match status" value="1"/>
</dbReference>
<dbReference type="PANTHER" id="PTHR43788">
    <property type="entry name" value="DNA2/NAM7 HELICASE FAMILY MEMBER"/>
    <property type="match status" value="1"/>
</dbReference>
<keyword evidence="1 11" id="KW-0540">Nuclease</keyword>
<evidence type="ECO:0000256" key="9">
    <source>
        <dbReference type="ARBA" id="ARBA00023204"/>
    </source>
</evidence>
<evidence type="ECO:0000256" key="10">
    <source>
        <dbReference type="ARBA" id="ARBA00023235"/>
    </source>
</evidence>
<dbReference type="Gene3D" id="3.40.50.300">
    <property type="entry name" value="P-loop containing nucleotide triphosphate hydrolases"/>
    <property type="match status" value="3"/>
</dbReference>
<dbReference type="CDD" id="cd18809">
    <property type="entry name" value="SF1_C_RecD"/>
    <property type="match status" value="1"/>
</dbReference>
<dbReference type="PANTHER" id="PTHR43788:SF6">
    <property type="entry name" value="DNA HELICASE B"/>
    <property type="match status" value="1"/>
</dbReference>
<dbReference type="Pfam" id="PF13538">
    <property type="entry name" value="UvrD_C_2"/>
    <property type="match status" value="1"/>
</dbReference>
<evidence type="ECO:0000256" key="3">
    <source>
        <dbReference type="ARBA" id="ARBA00022763"/>
    </source>
</evidence>
<dbReference type="GO" id="GO:0043139">
    <property type="term" value="F:5'-3' DNA helicase activity"/>
    <property type="evidence" value="ECO:0007669"/>
    <property type="project" value="UniProtKB-UniRule"/>
</dbReference>
<dbReference type="GO" id="GO:0009338">
    <property type="term" value="C:exodeoxyribonuclease V complex"/>
    <property type="evidence" value="ECO:0007669"/>
    <property type="project" value="InterPro"/>
</dbReference>
<evidence type="ECO:0000256" key="2">
    <source>
        <dbReference type="ARBA" id="ARBA00022741"/>
    </source>
</evidence>
<dbReference type="InterPro" id="IPR006344">
    <property type="entry name" value="RecD"/>
</dbReference>
<keyword evidence="5 11" id="KW-0347">Helicase</keyword>
<dbReference type="InterPro" id="IPR027785">
    <property type="entry name" value="UvrD-like_helicase_C"/>
</dbReference>
<dbReference type="InterPro" id="IPR049550">
    <property type="entry name" value="RecD_N"/>
</dbReference>
<evidence type="ECO:0000256" key="8">
    <source>
        <dbReference type="ARBA" id="ARBA00023125"/>
    </source>
</evidence>
<dbReference type="InterPro" id="IPR027417">
    <property type="entry name" value="P-loop_NTPase"/>
</dbReference>
<dbReference type="HAMAP" id="MF_01487">
    <property type="entry name" value="RecD"/>
    <property type="match status" value="1"/>
</dbReference>
<dbReference type="Gene3D" id="1.10.10.1020">
    <property type="entry name" value="RecBCD complex, subunit RecD, N-terminal domain"/>
    <property type="match status" value="1"/>
</dbReference>
<dbReference type="GO" id="GO:0008854">
    <property type="term" value="F:exodeoxyribonuclease V activity"/>
    <property type="evidence" value="ECO:0007669"/>
    <property type="project" value="InterPro"/>
</dbReference>
<dbReference type="InterPro" id="IPR003593">
    <property type="entry name" value="AAA+_ATPase"/>
</dbReference>
<dbReference type="InterPro" id="IPR041851">
    <property type="entry name" value="RecD_N_sf"/>
</dbReference>
<feature type="domain" description="AAA+ ATPase" evidence="12">
    <location>
        <begin position="188"/>
        <end position="393"/>
    </location>
</feature>
<keyword evidence="3 11" id="KW-0227">DNA damage</keyword>
<organism evidence="13 14">
    <name type="scientific">Aggregatibacter segnis</name>
    <dbReference type="NCBI Taxonomy" id="739"/>
    <lineage>
        <taxon>Bacteria</taxon>
        <taxon>Pseudomonadati</taxon>
        <taxon>Pseudomonadota</taxon>
        <taxon>Gammaproteobacteria</taxon>
        <taxon>Pasteurellales</taxon>
        <taxon>Pasteurellaceae</taxon>
        <taxon>Aggregatibacter</taxon>
    </lineage>
</organism>
<comment type="subunit">
    <text evidence="11">Heterotrimer of RecB, RecC and RecD. All subunits contribute to DNA-binding.</text>
</comment>
<evidence type="ECO:0000256" key="7">
    <source>
        <dbReference type="ARBA" id="ARBA00022840"/>
    </source>
</evidence>
<dbReference type="SUPFAM" id="SSF52540">
    <property type="entry name" value="P-loop containing nucleoside triphosphate hydrolases"/>
    <property type="match status" value="2"/>
</dbReference>
<dbReference type="AlphaFoldDB" id="A0A8B2U5I3"/>
<evidence type="ECO:0000256" key="1">
    <source>
        <dbReference type="ARBA" id="ARBA00022722"/>
    </source>
</evidence>
<keyword evidence="2 11" id="KW-0547">Nucleotide-binding</keyword>
<name>A0A8B2U5I3_9PAST</name>
<gene>
    <name evidence="11 13" type="primary">recD</name>
    <name evidence="13" type="ORF">DPV83_00550</name>
</gene>
<evidence type="ECO:0000313" key="13">
    <source>
        <dbReference type="EMBL" id="RDE72141.1"/>
    </source>
</evidence>
<keyword evidence="8 11" id="KW-0238">DNA-binding</keyword>
<evidence type="ECO:0000256" key="11">
    <source>
        <dbReference type="HAMAP-Rule" id="MF_01487"/>
    </source>
</evidence>
<reference evidence="13 14" key="1">
    <citation type="submission" date="2018-05" db="EMBL/GenBank/DDBJ databases">
        <title>Draft Genome Sequences for a Diverse set of 7 Haemophilus Species.</title>
        <authorList>
            <person name="Nichols M."/>
            <person name="Topaz N."/>
            <person name="Wang X."/>
            <person name="Wang X."/>
            <person name="Boxrud D."/>
        </authorList>
    </citation>
    <scope>NUCLEOTIDE SEQUENCE [LARGE SCALE GENOMIC DNA]</scope>
    <source>
        <strain evidence="13 14">C2001002503</strain>
    </source>
</reference>
<dbReference type="EC" id="5.6.2.3" evidence="11"/>
<comment type="caution">
    <text evidence="13">The sequence shown here is derived from an EMBL/GenBank/DDBJ whole genome shotgun (WGS) entry which is preliminary data.</text>
</comment>
<dbReference type="InterPro" id="IPR050534">
    <property type="entry name" value="Coronavir_polyprotein_1ab"/>
</dbReference>
<evidence type="ECO:0000256" key="4">
    <source>
        <dbReference type="ARBA" id="ARBA00022801"/>
    </source>
</evidence>
<keyword evidence="9 11" id="KW-0234">DNA repair</keyword>
<keyword evidence="10 11" id="KW-0413">Isomerase</keyword>
<dbReference type="GO" id="GO:0017116">
    <property type="term" value="F:single-stranded DNA helicase activity"/>
    <property type="evidence" value="ECO:0007669"/>
    <property type="project" value="TreeGrafter"/>
</dbReference>
<dbReference type="RefSeq" id="WP_111294216.1">
    <property type="nucleotide sequence ID" value="NZ_QEPM01000001.1"/>
</dbReference>
<evidence type="ECO:0000256" key="6">
    <source>
        <dbReference type="ARBA" id="ARBA00022839"/>
    </source>
</evidence>
<dbReference type="NCBIfam" id="TIGR01447">
    <property type="entry name" value="recD"/>
    <property type="match status" value="1"/>
</dbReference>